<feature type="compositionally biased region" description="Low complexity" evidence="2">
    <location>
        <begin position="280"/>
        <end position="314"/>
    </location>
</feature>
<reference evidence="3 4" key="1">
    <citation type="submission" date="2014-04" db="EMBL/GenBank/DDBJ databases">
        <title>Evolutionary Origins and Diversification of the Mycorrhizal Mutualists.</title>
        <authorList>
            <consortium name="DOE Joint Genome Institute"/>
            <consortium name="Mycorrhizal Genomics Consortium"/>
            <person name="Kohler A."/>
            <person name="Kuo A."/>
            <person name="Nagy L.G."/>
            <person name="Floudas D."/>
            <person name="Copeland A."/>
            <person name="Barry K.W."/>
            <person name="Cichocki N."/>
            <person name="Veneault-Fourrey C."/>
            <person name="LaButti K."/>
            <person name="Lindquist E.A."/>
            <person name="Lipzen A."/>
            <person name="Lundell T."/>
            <person name="Morin E."/>
            <person name="Murat C."/>
            <person name="Riley R."/>
            <person name="Ohm R."/>
            <person name="Sun H."/>
            <person name="Tunlid A."/>
            <person name="Henrissat B."/>
            <person name="Grigoriev I.V."/>
            <person name="Hibbett D.S."/>
            <person name="Martin F."/>
        </authorList>
    </citation>
    <scope>NUCLEOTIDE SEQUENCE [LARGE SCALE GENOMIC DNA]</scope>
    <source>
        <strain evidence="3 4">MD-312</strain>
    </source>
</reference>
<sequence length="428" mass="46912">MSPTPSAILTDALASFNKAANIALTTAQEQSRKDVTQATTDTREARRERDEAVKALNVCRLEEQAWKQEAGVWKAAADQAELTIKHHLETIAQLRQEATQWKNQCLRLEESSRQEAISWKEQFLRVEQERYKLAQRVDELISDQLSGAQTHVSATPFTPMVRYSTMGDLSVSTRLHQPPALDSPNISDIEELPPSKSTSSKSRPSSSTTRVHQGIITQLPTPTSENQRVARQRAAQEPPTSARASGTANGERQVLIRRVKAIVEIPVKEESVDGEVSEQAISASSSTSASTSSAPVSKTAKAAARAPAENNKAATRVKRKMPPKRTYVEIDEDEESAEEGEESEASRRSGADFAQAESDDDDELLMGVEENRKEVYGIKRIGKPSAPPKTPIPPKTPSRAPTSNGKKRKVAPSTTDRKKSRTAAKSRA</sequence>
<feature type="compositionally biased region" description="Acidic residues" evidence="2">
    <location>
        <begin position="329"/>
        <end position="343"/>
    </location>
</feature>
<keyword evidence="1" id="KW-0175">Coiled coil</keyword>
<accession>A0A0C9W9X0</accession>
<evidence type="ECO:0000256" key="1">
    <source>
        <dbReference type="SAM" id="Coils"/>
    </source>
</evidence>
<feature type="compositionally biased region" description="Polar residues" evidence="2">
    <location>
        <begin position="215"/>
        <end position="229"/>
    </location>
</feature>
<feature type="compositionally biased region" description="Basic residues" evidence="2">
    <location>
        <begin position="418"/>
        <end position="428"/>
    </location>
</feature>
<name>A0A0C9W9X0_9AGAM</name>
<gene>
    <name evidence="3" type="ORF">HYDPIDRAFT_112011</name>
</gene>
<feature type="compositionally biased region" description="Polar residues" evidence="2">
    <location>
        <begin position="238"/>
        <end position="250"/>
    </location>
</feature>
<keyword evidence="4" id="KW-1185">Reference proteome</keyword>
<protein>
    <submittedName>
        <fullName evidence="3">Uncharacterized protein</fullName>
    </submittedName>
</protein>
<feature type="coiled-coil region" evidence="1">
    <location>
        <begin position="77"/>
        <end position="111"/>
    </location>
</feature>
<feature type="region of interest" description="Disordered" evidence="2">
    <location>
        <begin position="174"/>
        <end position="250"/>
    </location>
</feature>
<feature type="compositionally biased region" description="Basic and acidic residues" evidence="2">
    <location>
        <begin position="30"/>
        <end position="46"/>
    </location>
</feature>
<evidence type="ECO:0000313" key="3">
    <source>
        <dbReference type="EMBL" id="KIJ64628.1"/>
    </source>
</evidence>
<feature type="compositionally biased region" description="Low complexity" evidence="2">
    <location>
        <begin position="194"/>
        <end position="210"/>
    </location>
</feature>
<proteinExistence type="predicted"/>
<feature type="region of interest" description="Disordered" evidence="2">
    <location>
        <begin position="270"/>
        <end position="428"/>
    </location>
</feature>
<dbReference type="EMBL" id="KN839846">
    <property type="protein sequence ID" value="KIJ64628.1"/>
    <property type="molecule type" value="Genomic_DNA"/>
</dbReference>
<dbReference type="HOGENOM" id="CLU_045708_0_0_1"/>
<evidence type="ECO:0000313" key="4">
    <source>
        <dbReference type="Proteomes" id="UP000053820"/>
    </source>
</evidence>
<dbReference type="AlphaFoldDB" id="A0A0C9W9X0"/>
<feature type="compositionally biased region" description="Pro residues" evidence="2">
    <location>
        <begin position="385"/>
        <end position="396"/>
    </location>
</feature>
<organism evidence="3 4">
    <name type="scientific">Hydnomerulius pinastri MD-312</name>
    <dbReference type="NCBI Taxonomy" id="994086"/>
    <lineage>
        <taxon>Eukaryota</taxon>
        <taxon>Fungi</taxon>
        <taxon>Dikarya</taxon>
        <taxon>Basidiomycota</taxon>
        <taxon>Agaricomycotina</taxon>
        <taxon>Agaricomycetes</taxon>
        <taxon>Agaricomycetidae</taxon>
        <taxon>Boletales</taxon>
        <taxon>Boletales incertae sedis</taxon>
        <taxon>Leucogyrophana</taxon>
    </lineage>
</organism>
<feature type="region of interest" description="Disordered" evidence="2">
    <location>
        <begin position="27"/>
        <end position="46"/>
    </location>
</feature>
<dbReference type="OrthoDB" id="3269067at2759"/>
<dbReference type="Proteomes" id="UP000053820">
    <property type="component" value="Unassembled WGS sequence"/>
</dbReference>
<evidence type="ECO:0000256" key="2">
    <source>
        <dbReference type="SAM" id="MobiDB-lite"/>
    </source>
</evidence>